<dbReference type="AlphaFoldDB" id="A0A379LSE3"/>
<dbReference type="Proteomes" id="UP000254208">
    <property type="component" value="Unassembled WGS sequence"/>
</dbReference>
<dbReference type="InterPro" id="IPR010982">
    <property type="entry name" value="Lambda_DNA-bd_dom_sf"/>
</dbReference>
<dbReference type="InterPro" id="IPR001387">
    <property type="entry name" value="Cro/C1-type_HTH"/>
</dbReference>
<dbReference type="GO" id="GO:0003677">
    <property type="term" value="F:DNA binding"/>
    <property type="evidence" value="ECO:0007669"/>
    <property type="project" value="InterPro"/>
</dbReference>
<dbReference type="CDD" id="cd00093">
    <property type="entry name" value="HTH_XRE"/>
    <property type="match status" value="1"/>
</dbReference>
<evidence type="ECO:0000259" key="1">
    <source>
        <dbReference type="PROSITE" id="PS50943"/>
    </source>
</evidence>
<name>A0A379LSE3_PRORE</name>
<evidence type="ECO:0000313" key="3">
    <source>
        <dbReference type="EMBL" id="SUD99111.1"/>
    </source>
</evidence>
<dbReference type="PROSITE" id="PS50943">
    <property type="entry name" value="HTH_CROC1"/>
    <property type="match status" value="1"/>
</dbReference>
<dbReference type="EMBL" id="UGTZ01000002">
    <property type="protein sequence ID" value="SUD99055.1"/>
    <property type="molecule type" value="Genomic_DNA"/>
</dbReference>
<dbReference type="SMART" id="SM00530">
    <property type="entry name" value="HTH_XRE"/>
    <property type="match status" value="1"/>
</dbReference>
<evidence type="ECO:0000313" key="4">
    <source>
        <dbReference type="Proteomes" id="UP000254208"/>
    </source>
</evidence>
<sequence length="103" mass="11934">MKIIEIQNQKNIPLSHYVGQLIRKARIQNGITGTELAKQVYLSQQQISRYERGQTGFQLDVLLRLLSALNMNESEMKAFFSHVVEQTEKLPEGIKAYSEDYFK</sequence>
<feature type="domain" description="HTH cro/C1-type" evidence="1">
    <location>
        <begin position="22"/>
        <end position="76"/>
    </location>
</feature>
<dbReference type="RefSeq" id="WP_115168378.1">
    <property type="nucleotide sequence ID" value="NZ_CP077318.1"/>
</dbReference>
<evidence type="ECO:0000313" key="2">
    <source>
        <dbReference type="EMBL" id="SUD99055.1"/>
    </source>
</evidence>
<protein>
    <submittedName>
        <fullName evidence="3">Transcriptional regulator, y4mF family</fullName>
    </submittedName>
</protein>
<dbReference type="SUPFAM" id="SSF47413">
    <property type="entry name" value="lambda repressor-like DNA-binding domains"/>
    <property type="match status" value="1"/>
</dbReference>
<dbReference type="Gene3D" id="1.10.260.40">
    <property type="entry name" value="lambda repressor-like DNA-binding domains"/>
    <property type="match status" value="1"/>
</dbReference>
<gene>
    <name evidence="2" type="ORF">NCTC11801_04782</name>
    <name evidence="3" type="ORF">NCTC11801_04838</name>
</gene>
<dbReference type="EMBL" id="UGTZ01000002">
    <property type="protein sequence ID" value="SUD99111.1"/>
    <property type="molecule type" value="Genomic_DNA"/>
</dbReference>
<accession>A0A379LSE3</accession>
<dbReference type="Pfam" id="PF01381">
    <property type="entry name" value="HTH_3"/>
    <property type="match status" value="1"/>
</dbReference>
<proteinExistence type="predicted"/>
<reference evidence="3 4" key="1">
    <citation type="submission" date="2018-06" db="EMBL/GenBank/DDBJ databases">
        <authorList>
            <consortium name="Pathogen Informatics"/>
            <person name="Doyle S."/>
        </authorList>
    </citation>
    <scope>NUCLEOTIDE SEQUENCE [LARGE SCALE GENOMIC DNA]</scope>
    <source>
        <strain evidence="3 4">NCTC11801</strain>
    </source>
</reference>
<dbReference type="GeneID" id="93674870"/>
<organism evidence="3 4">
    <name type="scientific">Providencia rettgeri</name>
    <dbReference type="NCBI Taxonomy" id="587"/>
    <lineage>
        <taxon>Bacteria</taxon>
        <taxon>Pseudomonadati</taxon>
        <taxon>Pseudomonadota</taxon>
        <taxon>Gammaproteobacteria</taxon>
        <taxon>Enterobacterales</taxon>
        <taxon>Morganellaceae</taxon>
        <taxon>Providencia</taxon>
    </lineage>
</organism>